<dbReference type="EMBL" id="SDEE01000447">
    <property type="protein sequence ID" value="RXW16347.1"/>
    <property type="molecule type" value="Genomic_DNA"/>
</dbReference>
<evidence type="ECO:0000313" key="3">
    <source>
        <dbReference type="Proteomes" id="UP000290288"/>
    </source>
</evidence>
<comment type="caution">
    <text evidence="2">The sequence shown here is derived from an EMBL/GenBank/DDBJ whole genome shotgun (WGS) entry which is preliminary data.</text>
</comment>
<keyword evidence="3" id="KW-1185">Reference proteome</keyword>
<evidence type="ECO:0000313" key="2">
    <source>
        <dbReference type="EMBL" id="RXW16347.1"/>
    </source>
</evidence>
<dbReference type="AlphaFoldDB" id="A0A4Q2D9T5"/>
<dbReference type="OrthoDB" id="3227833at2759"/>
<feature type="region of interest" description="Disordered" evidence="1">
    <location>
        <begin position="33"/>
        <end position="87"/>
    </location>
</feature>
<sequence>MNKAQTSLVQENQRLNAEKGVLQAEMIRLQATSSLDTGTRRNASTHQRGTSIVSSVAPSDSVSQASVNYGGQESRDSDSEIKLEQPAVCPSKYNQEKVLWTLDDARNNPTVGMTKANNCRPKMKKAIQHKDGRNITPQEWRTILPKLKAYFKQHFPAEWANVTMTFNRREPLMRLCGGSWKSDYTLGSVLLGIANQEGSGVEERPAPSTSSSSGSLDKRKRAHSEGSKQCKKKAKAQSSGTQPEGDGRSKGSATTSSPTNASVSTTIHTTISQLSDTQQPAGSTDLEATTDQNDNNKNHEEPPHPESTPQKGVAVSSSVINVSFIQVNHAPSSLKDDISRMFPDLKSAVKLLQAFAEVESPPCVEPSADVVALYECICDADPNSDSFLEEDTNEGWGHWQYTAGGLNVKRAVSSWNAVSSIDVACQLIAVGLKTYKVAKHICFHRLGSMDGPSLMSDAFFEILVSQLWEMWKEVVPEKESGENGSTDSQTGASNYGATDLDGSSLCKQLRSLLKDELKQWTSEHNIIVASTNKQRSKDNYISAILRDNNPRPTAEDINAIQLKVHFRLKLKNCLFLLISFALEKRKEVSRKEVIEGHEDKLAEL</sequence>
<feature type="compositionally biased region" description="Basic and acidic residues" evidence="1">
    <location>
        <begin position="73"/>
        <end position="83"/>
    </location>
</feature>
<feature type="compositionally biased region" description="Polar residues" evidence="1">
    <location>
        <begin position="251"/>
        <end position="293"/>
    </location>
</feature>
<accession>A0A4Q2D9T5</accession>
<proteinExistence type="predicted"/>
<dbReference type="STRING" id="2316362.A0A4Q2D9T5"/>
<evidence type="ECO:0000256" key="1">
    <source>
        <dbReference type="SAM" id="MobiDB-lite"/>
    </source>
</evidence>
<protein>
    <submittedName>
        <fullName evidence="2">Uncharacterized protein</fullName>
    </submittedName>
</protein>
<dbReference type="Proteomes" id="UP000290288">
    <property type="component" value="Unassembled WGS sequence"/>
</dbReference>
<feature type="compositionally biased region" description="Polar residues" evidence="1">
    <location>
        <begin position="33"/>
        <end position="71"/>
    </location>
</feature>
<reference evidence="2 3" key="1">
    <citation type="submission" date="2019-01" db="EMBL/GenBank/DDBJ databases">
        <title>Draft genome sequence of Psathyrella aberdarensis IHI B618.</title>
        <authorList>
            <person name="Buettner E."/>
            <person name="Kellner H."/>
        </authorList>
    </citation>
    <scope>NUCLEOTIDE SEQUENCE [LARGE SCALE GENOMIC DNA]</scope>
    <source>
        <strain evidence="2 3">IHI B618</strain>
    </source>
</reference>
<name>A0A4Q2D9T5_9AGAR</name>
<organism evidence="2 3">
    <name type="scientific">Candolleomyces aberdarensis</name>
    <dbReference type="NCBI Taxonomy" id="2316362"/>
    <lineage>
        <taxon>Eukaryota</taxon>
        <taxon>Fungi</taxon>
        <taxon>Dikarya</taxon>
        <taxon>Basidiomycota</taxon>
        <taxon>Agaricomycotina</taxon>
        <taxon>Agaricomycetes</taxon>
        <taxon>Agaricomycetidae</taxon>
        <taxon>Agaricales</taxon>
        <taxon>Agaricineae</taxon>
        <taxon>Psathyrellaceae</taxon>
        <taxon>Candolleomyces</taxon>
    </lineage>
</organism>
<feature type="compositionally biased region" description="Basic and acidic residues" evidence="1">
    <location>
        <begin position="294"/>
        <end position="304"/>
    </location>
</feature>
<gene>
    <name evidence="2" type="ORF">EST38_g9504</name>
</gene>
<feature type="region of interest" description="Disordered" evidence="1">
    <location>
        <begin position="197"/>
        <end position="314"/>
    </location>
</feature>